<dbReference type="Proteomes" id="UP000182719">
    <property type="component" value="Unassembled WGS sequence"/>
</dbReference>
<dbReference type="SUPFAM" id="SSF51182">
    <property type="entry name" value="RmlC-like cupins"/>
    <property type="match status" value="1"/>
</dbReference>
<evidence type="ECO:0000256" key="1">
    <source>
        <dbReference type="ARBA" id="ARBA00023002"/>
    </source>
</evidence>
<dbReference type="Gene3D" id="1.20.910.10">
    <property type="entry name" value="Heme oxygenase-like"/>
    <property type="match status" value="1"/>
</dbReference>
<dbReference type="GO" id="GO:0016853">
    <property type="term" value="F:isomerase activity"/>
    <property type="evidence" value="ECO:0007669"/>
    <property type="project" value="UniProtKB-KW"/>
</dbReference>
<accession>A0A1H7WQM6</accession>
<dbReference type="InterPro" id="IPR011051">
    <property type="entry name" value="RmlC_Cupin_sf"/>
</dbReference>
<dbReference type="InterPro" id="IPR013096">
    <property type="entry name" value="Cupin_2"/>
</dbReference>
<dbReference type="PANTHER" id="PTHR40279:SF3">
    <property type="entry name" value="4-AMINOBENZOATE SYNTHASE"/>
    <property type="match status" value="1"/>
</dbReference>
<dbReference type="GO" id="GO:0016491">
    <property type="term" value="F:oxidoreductase activity"/>
    <property type="evidence" value="ECO:0007669"/>
    <property type="project" value="UniProtKB-KW"/>
</dbReference>
<dbReference type="Pfam" id="PF07883">
    <property type="entry name" value="Cupin_2"/>
    <property type="match status" value="1"/>
</dbReference>
<keyword evidence="3" id="KW-0413">Isomerase</keyword>
<keyword evidence="1" id="KW-0560">Oxidoreductase</keyword>
<keyword evidence="4" id="KW-1185">Reference proteome</keyword>
<reference evidence="4" key="1">
    <citation type="submission" date="2016-10" db="EMBL/GenBank/DDBJ databases">
        <authorList>
            <person name="Varghese N."/>
            <person name="Submissions S."/>
        </authorList>
    </citation>
    <scope>NUCLEOTIDE SEQUENCE [LARGE SCALE GENOMIC DNA]</scope>
    <source>
        <strain evidence="4">DSM 17044</strain>
    </source>
</reference>
<dbReference type="InterPro" id="IPR014710">
    <property type="entry name" value="RmlC-like_jellyroll"/>
</dbReference>
<dbReference type="SMART" id="SM01236">
    <property type="entry name" value="Haem_oxygenase_2"/>
    <property type="match status" value="1"/>
</dbReference>
<dbReference type="PANTHER" id="PTHR40279">
    <property type="entry name" value="PQQC-LIKE PROTEIN"/>
    <property type="match status" value="1"/>
</dbReference>
<organism evidence="3 4">
    <name type="scientific">Stigmatella aurantiaca</name>
    <dbReference type="NCBI Taxonomy" id="41"/>
    <lineage>
        <taxon>Bacteria</taxon>
        <taxon>Pseudomonadati</taxon>
        <taxon>Myxococcota</taxon>
        <taxon>Myxococcia</taxon>
        <taxon>Myxococcales</taxon>
        <taxon>Cystobacterineae</taxon>
        <taxon>Archangiaceae</taxon>
        <taxon>Stigmatella</taxon>
    </lineage>
</organism>
<gene>
    <name evidence="3" type="ORF">SAMN05444354_113124</name>
</gene>
<dbReference type="Gene3D" id="2.60.120.10">
    <property type="entry name" value="Jelly Rolls"/>
    <property type="match status" value="1"/>
</dbReference>
<dbReference type="RefSeq" id="WP_075008777.1">
    <property type="nucleotide sequence ID" value="NZ_FOAP01000013.1"/>
</dbReference>
<dbReference type="AlphaFoldDB" id="A0A1H7WQM6"/>
<name>A0A1H7WQM6_STIAU</name>
<dbReference type="Pfam" id="PF14518">
    <property type="entry name" value="Haem_oxygenas_2"/>
    <property type="match status" value="1"/>
</dbReference>
<feature type="domain" description="Cupin type-2" evidence="2">
    <location>
        <begin position="332"/>
        <end position="397"/>
    </location>
</feature>
<sequence>MSQPSAGPVLSLTSVMTQPGVLESGSTLRPSPPPRPPSLTAVPALTAEALVEQLHVKLAAHPFWDSPLLKACRRGHLAREDYALVFSQYALLLGTSPRFLHALMAQCETETERARLTQTLWEEMGMAPEKRPSALFHRFLRDGLGVNADRIQFQDATRYFVRECLDTCLGAPQACASAFVAMGLEALVPRLYSIFVDGLLQANVSDRHLPFFYWHMAASPARLHSLEALVLSHAHEPGWADMCLGAMERALHLHGNFLEGLFEAVQHRRLQPLLERIQDRVPLTPEHPDPSTLHLEDLSQVLSFYQYAHEEEGIRFSVDRVPFATEVLETHLVRVAPGHATELREHAHEALLVVMEGQGRVHVRGTEVEVKPGDAVFVPRWAPNQARSLGPEALTLLRVTDHGLTRLVHGEEVLRAIRLKRATGVNL</sequence>
<protein>
    <submittedName>
        <fullName evidence="3">Mannose-6-phosphate isomerase, cupin superfamily</fullName>
    </submittedName>
</protein>
<dbReference type="OrthoDB" id="9803968at2"/>
<dbReference type="InterPro" id="IPR016084">
    <property type="entry name" value="Haem_Oase-like_multi-hlx"/>
</dbReference>
<dbReference type="EMBL" id="FOAP01000013">
    <property type="protein sequence ID" value="SEM23545.1"/>
    <property type="molecule type" value="Genomic_DNA"/>
</dbReference>
<dbReference type="InterPro" id="IPR039068">
    <property type="entry name" value="PqqC-like"/>
</dbReference>
<evidence type="ECO:0000313" key="4">
    <source>
        <dbReference type="Proteomes" id="UP000182719"/>
    </source>
</evidence>
<evidence type="ECO:0000259" key="2">
    <source>
        <dbReference type="Pfam" id="PF07883"/>
    </source>
</evidence>
<dbReference type="SUPFAM" id="SSF48613">
    <property type="entry name" value="Heme oxygenase-like"/>
    <property type="match status" value="1"/>
</dbReference>
<evidence type="ECO:0000313" key="3">
    <source>
        <dbReference type="EMBL" id="SEM23545.1"/>
    </source>
</evidence>
<proteinExistence type="predicted"/>